<evidence type="ECO:0000313" key="1">
    <source>
        <dbReference type="EMBL" id="GAA47910.1"/>
    </source>
</evidence>
<name>G7Y4M4_CLOSI</name>
<evidence type="ECO:0000313" key="2">
    <source>
        <dbReference type="Proteomes" id="UP000008909"/>
    </source>
</evidence>
<reference evidence="1" key="1">
    <citation type="journal article" date="2011" name="Genome Biol.">
        <title>The draft genome of the carcinogenic human liver fluke Clonorchis sinensis.</title>
        <authorList>
            <person name="Wang X."/>
            <person name="Chen W."/>
            <person name="Huang Y."/>
            <person name="Sun J."/>
            <person name="Men J."/>
            <person name="Liu H."/>
            <person name="Luo F."/>
            <person name="Guo L."/>
            <person name="Lv X."/>
            <person name="Deng C."/>
            <person name="Zhou C."/>
            <person name="Fan Y."/>
            <person name="Li X."/>
            <person name="Huang L."/>
            <person name="Hu Y."/>
            <person name="Liang C."/>
            <person name="Hu X."/>
            <person name="Xu J."/>
            <person name="Yu X."/>
        </authorList>
    </citation>
    <scope>NUCLEOTIDE SEQUENCE [LARGE SCALE GENOMIC DNA]</scope>
    <source>
        <strain evidence="1">Henan</strain>
    </source>
</reference>
<proteinExistence type="predicted"/>
<accession>G7Y4M4</accession>
<protein>
    <submittedName>
        <fullName evidence="1">Uncharacterized protein</fullName>
    </submittedName>
</protein>
<sequence>MLVGQNWNTKSYIVRVNRVQIDYVLKTLNIIKSFYGRIRNQWLSNKSRLYGSEASVLNSDVMLSMMMMIPTSWSELLTASVPQCLWRRVTIISNINIILDNITSVFNTDALLPYNYILFESPIVKNRIKMNKTDNKNAIDIDRPNQETYWVVVRCAQVSRRSRLRPACFSGLVITHTLRISTDGNSNTCTTEDTHCNEGQFFSLISKPVCSQHKLWKHAKSVALNNGVGTSSPAPLENESEIILTIDRGESEENVSAFRNVEDKGTRKTYFTSEITPTYSTTIRSHSSDECSHLGIGCTLKALRTNVYATNRLGVPINELLDWTLKSASRGCMRVFAHLNFKSESDKVATVSVLAVNPEDPVDRLLTPNAQPLATDVRFLPTSNSYSGNRLHPPGKICLKKNCSSEDRIVSGPGYLPSLGDMSETVTLSWLSVDCVPGNSKLVQPNKVKYCPQKHLSGSGNFQHIIAFHPDQGPINQSSIDSSTVDVRSLHTTVTGLQFPSGRYWTKRIFPINFDMRLFISRSKVIGKQDSRNWNRYTLFPWVFTKDYKMNFPVSLNTNDFSVVLKLTMHLRQNELQMHSFSENYSTARNRFRPSVSGSSADLNAYLITYFGRACGFQLTNLMKHNGSLVTLLVLNGAYFTRGQNPVPQLRLLGHLLRLPNCRLPSPTLFLVTPSGGCKLQGGQYGLTDRCKRS</sequence>
<dbReference type="AlphaFoldDB" id="G7Y4M4"/>
<gene>
    <name evidence="1" type="ORF">CLF_100955</name>
</gene>
<dbReference type="EMBL" id="DF142860">
    <property type="protein sequence ID" value="GAA47910.1"/>
    <property type="molecule type" value="Genomic_DNA"/>
</dbReference>
<organism evidence="1 2">
    <name type="scientific">Clonorchis sinensis</name>
    <name type="common">Chinese liver fluke</name>
    <dbReference type="NCBI Taxonomy" id="79923"/>
    <lineage>
        <taxon>Eukaryota</taxon>
        <taxon>Metazoa</taxon>
        <taxon>Spiralia</taxon>
        <taxon>Lophotrochozoa</taxon>
        <taxon>Platyhelminthes</taxon>
        <taxon>Trematoda</taxon>
        <taxon>Digenea</taxon>
        <taxon>Opisthorchiida</taxon>
        <taxon>Opisthorchiata</taxon>
        <taxon>Opisthorchiidae</taxon>
        <taxon>Clonorchis</taxon>
    </lineage>
</organism>
<keyword evidence="2" id="KW-1185">Reference proteome</keyword>
<reference key="2">
    <citation type="submission" date="2011-10" db="EMBL/GenBank/DDBJ databases">
        <title>The genome and transcriptome sequence of Clonorchis sinensis provide insights into the carcinogenic liver fluke.</title>
        <authorList>
            <person name="Wang X."/>
            <person name="Huang Y."/>
            <person name="Chen W."/>
            <person name="Liu H."/>
            <person name="Guo L."/>
            <person name="Chen Y."/>
            <person name="Luo F."/>
            <person name="Zhou W."/>
            <person name="Sun J."/>
            <person name="Mao Q."/>
            <person name="Liang P."/>
            <person name="Zhou C."/>
            <person name="Tian Y."/>
            <person name="Men J."/>
            <person name="Lv X."/>
            <person name="Huang L."/>
            <person name="Zhou J."/>
            <person name="Hu Y."/>
            <person name="Li R."/>
            <person name="Zhang F."/>
            <person name="Lei H."/>
            <person name="Li X."/>
            <person name="Hu X."/>
            <person name="Liang C."/>
            <person name="Xu J."/>
            <person name="Wu Z."/>
            <person name="Yu X."/>
        </authorList>
    </citation>
    <scope>NUCLEOTIDE SEQUENCE</scope>
    <source>
        <strain>Henan</strain>
    </source>
</reference>
<dbReference type="Proteomes" id="UP000008909">
    <property type="component" value="Unassembled WGS sequence"/>
</dbReference>